<evidence type="ECO:0000256" key="3">
    <source>
        <dbReference type="ARBA" id="ARBA00023237"/>
    </source>
</evidence>
<dbReference type="PRINTS" id="PR01021">
    <property type="entry name" value="OMPADOMAIN"/>
</dbReference>
<protein>
    <submittedName>
        <fullName evidence="6">OmpA family protein</fullName>
    </submittedName>
</protein>
<dbReference type="Proteomes" id="UP000817854">
    <property type="component" value="Unassembled WGS sequence"/>
</dbReference>
<dbReference type="PANTHER" id="PTHR30329:SF21">
    <property type="entry name" value="LIPOPROTEIN YIAD-RELATED"/>
    <property type="match status" value="1"/>
</dbReference>
<sequence>MQNNYLFFLFLFISNAYSQNIILNDTFEKDNHNLSIHNDNYNVYVEKGGLILENNHDTNAKWSLIDVNRNLEANDFDVEVTMCLEKTNSETSGYGLVWACYNDNSNYHVVNLNEKRQHQAYWYYNKNFYYDLNWTDNKNVKSKRENTIKVSKRAQNVTVYVNDEIILKTNNTIYYGDKFGFILAPKMTIKVSNLKITEFPLSIDVVETYDSNLKIEKLPETISSKDYTEKNPVIAPDGKTLFFERQYCEFNIGDSSKGDVWFSTFENGTWSETQNIGRPINNNGNNFVISVSPDNNSLLLANVYNEDGMSLRGSGLSIAYKNEEGWGIPKEIKIKNFSNKNKYVGYFLANDNKHLLLAIQKEEGFGLKDIYVSFLEKEGSWSTPLNLGNMVNTFSEEANPFLASDGKTLYFSSKGHPGYGGYDLYVTKRLDDSWTNWSKPKNLGNVINSASDDLSLFLTAKGDKAFIGRGSDLYESRNTAKQDPVVLVTGKVYDSKTNQIISAPIVYNSLKTNEPLGTAISDPKTGSYSIVLPYGEKYSFMAEKEDYYSVTQNVDLSNLKEYKEITVDLFLNPIEKGQTIRLNNIFFDSGKYDLLPESNAELDKLYKVLLENNQLQIEIAGHTDAVGADKDNLVLSTNRANAVMNYLISQGIKQERLTAKGYGETKFMATNDTEDGKQLNRRVEFSIVEM</sequence>
<evidence type="ECO:0000259" key="5">
    <source>
        <dbReference type="PROSITE" id="PS51123"/>
    </source>
</evidence>
<reference evidence="6" key="2">
    <citation type="submission" date="2020-02" db="EMBL/GenBank/DDBJ databases">
        <title>Flavobacterium profundi sp. nov., isolated from a deep-sea seamount.</title>
        <authorList>
            <person name="Zhang D.-C."/>
        </authorList>
    </citation>
    <scope>NUCLEOTIDE SEQUENCE</scope>
    <source>
        <strain evidence="6">EC11</strain>
    </source>
</reference>
<dbReference type="CDD" id="cd07185">
    <property type="entry name" value="OmpA_C-like"/>
    <property type="match status" value="1"/>
</dbReference>
<keyword evidence="3" id="KW-0998">Cell outer membrane</keyword>
<dbReference type="InterPro" id="IPR011659">
    <property type="entry name" value="WD40"/>
</dbReference>
<keyword evidence="7" id="KW-1185">Reference proteome</keyword>
<evidence type="ECO:0000256" key="2">
    <source>
        <dbReference type="ARBA" id="ARBA00023136"/>
    </source>
</evidence>
<dbReference type="PROSITE" id="PS51123">
    <property type="entry name" value="OMPA_2"/>
    <property type="match status" value="1"/>
</dbReference>
<dbReference type="InterPro" id="IPR006665">
    <property type="entry name" value="OmpA-like"/>
</dbReference>
<dbReference type="PANTHER" id="PTHR30329">
    <property type="entry name" value="STATOR ELEMENT OF FLAGELLAR MOTOR COMPLEX"/>
    <property type="match status" value="1"/>
</dbReference>
<dbReference type="InterPro" id="IPR050330">
    <property type="entry name" value="Bact_OuterMem_StrucFunc"/>
</dbReference>
<dbReference type="Gene3D" id="2.60.40.1120">
    <property type="entry name" value="Carboxypeptidase-like, regulatory domain"/>
    <property type="match status" value="1"/>
</dbReference>
<dbReference type="RefSeq" id="WP_165928968.1">
    <property type="nucleotide sequence ID" value="NZ_VEVQ02000021.1"/>
</dbReference>
<dbReference type="Pfam" id="PF00691">
    <property type="entry name" value="OmpA"/>
    <property type="match status" value="1"/>
</dbReference>
<evidence type="ECO:0000256" key="4">
    <source>
        <dbReference type="PROSITE-ProRule" id="PRU00473"/>
    </source>
</evidence>
<gene>
    <name evidence="6" type="ORF">FIA58_020355</name>
</gene>
<dbReference type="SUPFAM" id="SSF103088">
    <property type="entry name" value="OmpA-like"/>
    <property type="match status" value="1"/>
</dbReference>
<dbReference type="EMBL" id="VEVQ02000021">
    <property type="protein sequence ID" value="NHN28037.1"/>
    <property type="molecule type" value="Genomic_DNA"/>
</dbReference>
<dbReference type="SUPFAM" id="SSF82171">
    <property type="entry name" value="DPP6 N-terminal domain-like"/>
    <property type="match status" value="1"/>
</dbReference>
<dbReference type="Pfam" id="PF07676">
    <property type="entry name" value="PD40"/>
    <property type="match status" value="1"/>
</dbReference>
<name>A0ABX0IW38_9FLAO</name>
<evidence type="ECO:0000256" key="1">
    <source>
        <dbReference type="ARBA" id="ARBA00004442"/>
    </source>
</evidence>
<comment type="subcellular location">
    <subcellularLocation>
        <location evidence="1">Cell outer membrane</location>
    </subcellularLocation>
</comment>
<evidence type="ECO:0000313" key="6">
    <source>
        <dbReference type="EMBL" id="NHN28037.1"/>
    </source>
</evidence>
<comment type="caution">
    <text evidence="6">The sequence shown here is derived from an EMBL/GenBank/DDBJ whole genome shotgun (WGS) entry which is preliminary data.</text>
</comment>
<reference evidence="6" key="1">
    <citation type="submission" date="2019-05" db="EMBL/GenBank/DDBJ databases">
        <authorList>
            <person name="Lianzixin W."/>
        </authorList>
    </citation>
    <scope>NUCLEOTIDE SEQUENCE</scope>
    <source>
        <strain evidence="6">EC11</strain>
    </source>
</reference>
<proteinExistence type="predicted"/>
<feature type="domain" description="OmpA-like" evidence="5">
    <location>
        <begin position="574"/>
        <end position="690"/>
    </location>
</feature>
<keyword evidence="2 4" id="KW-0472">Membrane</keyword>
<dbReference type="Gene3D" id="3.30.1330.60">
    <property type="entry name" value="OmpA-like domain"/>
    <property type="match status" value="1"/>
</dbReference>
<dbReference type="InterPro" id="IPR006664">
    <property type="entry name" value="OMP_bac"/>
</dbReference>
<accession>A0ABX0IW38</accession>
<dbReference type="Gene3D" id="2.60.120.560">
    <property type="entry name" value="Exo-inulinase, domain 1"/>
    <property type="match status" value="1"/>
</dbReference>
<dbReference type="InterPro" id="IPR036737">
    <property type="entry name" value="OmpA-like_sf"/>
</dbReference>
<evidence type="ECO:0000313" key="7">
    <source>
        <dbReference type="Proteomes" id="UP000817854"/>
    </source>
</evidence>
<organism evidence="6 7">
    <name type="scientific">Flavobacterium jejuense</name>
    <dbReference type="NCBI Taxonomy" id="1544455"/>
    <lineage>
        <taxon>Bacteria</taxon>
        <taxon>Pseudomonadati</taxon>
        <taxon>Bacteroidota</taxon>
        <taxon>Flavobacteriia</taxon>
        <taxon>Flavobacteriales</taxon>
        <taxon>Flavobacteriaceae</taxon>
        <taxon>Flavobacterium</taxon>
    </lineage>
</organism>